<reference evidence="2 4" key="1">
    <citation type="submission" date="2015-02" db="EMBL/GenBank/DDBJ databases">
        <authorList>
            <person name="Chooi Y.-H."/>
        </authorList>
    </citation>
    <scope>NUCLEOTIDE SEQUENCE [LARGE SCALE GENOMIC DNA]</scope>
    <source>
        <strain evidence="2">E3</strain>
    </source>
</reference>
<name>A0A0G4IM06_PLABS</name>
<evidence type="ECO:0000256" key="1">
    <source>
        <dbReference type="SAM" id="MobiDB-lite"/>
    </source>
</evidence>
<dbReference type="Proteomes" id="UP000290189">
    <property type="component" value="Unassembled WGS sequence"/>
</dbReference>
<dbReference type="AlphaFoldDB" id="A0A0G4IM06"/>
<geneLocation type="mitochondrion" evidence="3"/>
<keyword evidence="3" id="KW-0496">Mitochondrion</keyword>
<gene>
    <name evidence="2" type="ORF">PBRA_004884</name>
    <name evidence="3" type="ORF">PLBR_LOCUS6363</name>
</gene>
<organism evidence="2 4">
    <name type="scientific">Plasmodiophora brassicae</name>
    <name type="common">Clubroot disease agent</name>
    <dbReference type="NCBI Taxonomy" id="37360"/>
    <lineage>
        <taxon>Eukaryota</taxon>
        <taxon>Sar</taxon>
        <taxon>Rhizaria</taxon>
        <taxon>Endomyxa</taxon>
        <taxon>Phytomyxea</taxon>
        <taxon>Plasmodiophorida</taxon>
        <taxon>Plasmodiophoridae</taxon>
        <taxon>Plasmodiophora</taxon>
    </lineage>
</organism>
<reference evidence="3 5" key="2">
    <citation type="submission" date="2018-03" db="EMBL/GenBank/DDBJ databases">
        <authorList>
            <person name="Fogelqvist J."/>
        </authorList>
    </citation>
    <scope>NUCLEOTIDE SEQUENCE [LARGE SCALE GENOMIC DNA]</scope>
</reference>
<evidence type="ECO:0000313" key="2">
    <source>
        <dbReference type="EMBL" id="CEO96213.1"/>
    </source>
</evidence>
<evidence type="ECO:0000313" key="3">
    <source>
        <dbReference type="EMBL" id="SPQ99148.1"/>
    </source>
</evidence>
<sequence>MDADQLASLTTSIALQNQLLLAELNKKRELRKQIHRMRLRYQNEALHDYAAFMAKSVELVDDMRVLAVRPDSPARAQTPQVGQSRRTGSSSASDQRSAALSALKSPTPEHGLQSADARETNPQPSANIQDALSSLVTDVFGEVDAQAVDEVPPASAVDPALASGADKPADSTAATLLSKMALKGGIFSRPSPAGLFRAGAFALRFIVRVSRSIATRVARQRASQIQEFSEVVDLYEEMARAWLLPAVKFPIGSLLAPSCALDLDLRPGPTAAVHTLLRLKRPNTKTVVAQIGVRLKHCFEKMVEMTAPGATIPVALVGFVNRYLISPGNVFPDEYLLPSEKSAIQLDRHGFTTALSVSAQRLMLANFFVVRVLMRIVVAPWEAGLGRKPRDRAATRLTNLKVIASIIYRVVCDLLRIPGDDKVRNDMDLIDPKDGTYALVKDVVNENTVRLDAFLTQFLIKIAELAATDRTKGDQGSSESRRSTL</sequence>
<protein>
    <submittedName>
        <fullName evidence="2">Uncharacterized protein</fullName>
    </submittedName>
</protein>
<keyword evidence="4" id="KW-1185">Reference proteome</keyword>
<evidence type="ECO:0000313" key="4">
    <source>
        <dbReference type="Proteomes" id="UP000039324"/>
    </source>
</evidence>
<feature type="compositionally biased region" description="Polar residues" evidence="1">
    <location>
        <begin position="75"/>
        <end position="98"/>
    </location>
</feature>
<accession>A0A0G4IM06</accession>
<feature type="region of interest" description="Disordered" evidence="1">
    <location>
        <begin position="70"/>
        <end position="126"/>
    </location>
</feature>
<evidence type="ECO:0000313" key="5">
    <source>
        <dbReference type="Proteomes" id="UP000290189"/>
    </source>
</evidence>
<proteinExistence type="predicted"/>
<dbReference type="Proteomes" id="UP000039324">
    <property type="component" value="Unassembled WGS sequence"/>
</dbReference>
<dbReference type="EMBL" id="CDSF01000057">
    <property type="protein sequence ID" value="CEO96213.1"/>
    <property type="molecule type" value="Genomic_DNA"/>
</dbReference>
<dbReference type="EMBL" id="OVEO01000011">
    <property type="protein sequence ID" value="SPQ99148.1"/>
    <property type="molecule type" value="Genomic_DNA"/>
</dbReference>